<dbReference type="Gene3D" id="3.30.200.70">
    <property type="match status" value="1"/>
</dbReference>
<dbReference type="Gene3D" id="1.20.1270.170">
    <property type="match status" value="1"/>
</dbReference>
<comment type="catalytic activity">
    <reaction evidence="11">
        <text>L-threonyl-[protein] + ATP = O-phospho-L-threonyl-[protein] + ADP + H(+)</text>
        <dbReference type="Rhea" id="RHEA:46608"/>
        <dbReference type="Rhea" id="RHEA-COMP:11060"/>
        <dbReference type="Rhea" id="RHEA-COMP:11605"/>
        <dbReference type="ChEBI" id="CHEBI:15378"/>
        <dbReference type="ChEBI" id="CHEBI:30013"/>
        <dbReference type="ChEBI" id="CHEBI:30616"/>
        <dbReference type="ChEBI" id="CHEBI:61977"/>
        <dbReference type="ChEBI" id="CHEBI:456216"/>
        <dbReference type="EC" id="2.7.11.1"/>
    </reaction>
</comment>
<evidence type="ECO:0000256" key="8">
    <source>
        <dbReference type="ARBA" id="ARBA00022840"/>
    </source>
</evidence>
<feature type="active site" description="Proton acceptor" evidence="11">
    <location>
        <position position="205"/>
    </location>
</feature>
<dbReference type="Pfam" id="PF01636">
    <property type="entry name" value="APH"/>
    <property type="match status" value="1"/>
</dbReference>
<keyword evidence="2 11" id="KW-0723">Serine/threonine-protein kinase</keyword>
<dbReference type="InterPro" id="IPR032882">
    <property type="entry name" value="SrkA/RdoA"/>
</dbReference>
<comment type="cofactor">
    <cofactor evidence="11">
        <name>Mg(2+)</name>
        <dbReference type="ChEBI" id="CHEBI:18420"/>
    </cofactor>
</comment>
<comment type="function">
    <text evidence="11">A protein kinase that phosphorylates Ser and Thr residues. Probably acts to suppress the effects of stress linked to accumulation of reactive oxygen species. Probably involved in the extracytoplasmic stress response.</text>
</comment>
<evidence type="ECO:0000313" key="14">
    <source>
        <dbReference type="Proteomes" id="UP000051634"/>
    </source>
</evidence>
<dbReference type="RefSeq" id="WP_060528505.1">
    <property type="nucleotide sequence ID" value="NZ_KQ557134.1"/>
</dbReference>
<dbReference type="GO" id="GO:0004674">
    <property type="term" value="F:protein serine/threonine kinase activity"/>
    <property type="evidence" value="ECO:0007669"/>
    <property type="project" value="UniProtKB-UniRule"/>
</dbReference>
<keyword evidence="6 11" id="KW-0547">Nucleotide-binding</keyword>
<comment type="similarity">
    <text evidence="11">Belongs to the SrkA/RdoA protein kinase family.</text>
</comment>
<keyword evidence="10 11" id="KW-0346">Stress response</keyword>
<evidence type="ECO:0000256" key="5">
    <source>
        <dbReference type="ARBA" id="ARBA00022723"/>
    </source>
</evidence>
<keyword evidence="14" id="KW-1185">Reference proteome</keyword>
<evidence type="ECO:0000256" key="7">
    <source>
        <dbReference type="ARBA" id="ARBA00022777"/>
    </source>
</evidence>
<accession>A0A0T5YY51</accession>
<keyword evidence="4 11" id="KW-0808">Transferase</keyword>
<keyword evidence="7 11" id="KW-0418">Kinase</keyword>
<organism evidence="13 14">
    <name type="scientific">endosymbiont of Ridgeia piscesae</name>
    <dbReference type="NCBI Taxonomy" id="54398"/>
    <lineage>
        <taxon>Bacteria</taxon>
        <taxon>Pseudomonadati</taxon>
        <taxon>Pseudomonadota</taxon>
        <taxon>Gammaproteobacteria</taxon>
        <taxon>sulfur-oxidizing symbionts</taxon>
    </lineage>
</organism>
<evidence type="ECO:0000259" key="12">
    <source>
        <dbReference type="Pfam" id="PF01636"/>
    </source>
</evidence>
<keyword evidence="1 11" id="KW-0963">Cytoplasm</keyword>
<evidence type="ECO:0000256" key="4">
    <source>
        <dbReference type="ARBA" id="ARBA00022679"/>
    </source>
</evidence>
<keyword evidence="9 11" id="KW-0460">Magnesium</keyword>
<sequence length="330" mass="37841">MSEQEAAAFCMLSPDQILNAIEVQGYPCDGHLLALNSYENRVYQVGIEDGETLIAKFYRPERWSDKAILEEHGFSDELDRQEIPVVSPLRDHSGRSLFHQGPFRFALYPRRGGRAPDLEDPEQLEQLGRLVARIHNVGASQAFLSRPRLTIESFGIKSYQYLLEAGHIPPELQTPYRTLAESLLEQIQTSFDRAGDVTRLRLHGDLHPGNLLWNDTGPHIVDLDDARMGPAIQDLWMFLSGDRLYASARLADLLEGYTQFRDFNPRELHLIEPLRTLRMMHYAAWIARRWKDPAFPRAFPHFGSANFWGEHILTLREQAAALDEPTLVWD</sequence>
<evidence type="ECO:0000256" key="1">
    <source>
        <dbReference type="ARBA" id="ARBA00022490"/>
    </source>
</evidence>
<dbReference type="HAMAP" id="MF_01497">
    <property type="entry name" value="SrkA_kinase"/>
    <property type="match status" value="1"/>
</dbReference>
<dbReference type="PANTHER" id="PTHR39573:SF1">
    <property type="entry name" value="STRESS RESPONSE KINASE A"/>
    <property type="match status" value="1"/>
</dbReference>
<dbReference type="SUPFAM" id="SSF56112">
    <property type="entry name" value="Protein kinase-like (PK-like)"/>
    <property type="match status" value="1"/>
</dbReference>
<dbReference type="NCBIfam" id="NF008738">
    <property type="entry name" value="PRK11768.1"/>
    <property type="match status" value="1"/>
</dbReference>
<comment type="caution">
    <text evidence="13">The sequence shown here is derived from an EMBL/GenBank/DDBJ whole genome shotgun (WGS) entry which is preliminary data.</text>
</comment>
<dbReference type="InterPro" id="IPR002575">
    <property type="entry name" value="Aminoglycoside_PTrfase"/>
</dbReference>
<dbReference type="Gene3D" id="1.10.510.10">
    <property type="entry name" value="Transferase(Phosphotransferase) domain 1"/>
    <property type="match status" value="1"/>
</dbReference>
<dbReference type="PANTHER" id="PTHR39573">
    <property type="entry name" value="STRESS RESPONSE KINASE A"/>
    <property type="match status" value="1"/>
</dbReference>
<dbReference type="InterPro" id="IPR011009">
    <property type="entry name" value="Kinase-like_dom_sf"/>
</dbReference>
<protein>
    <recommendedName>
        <fullName evidence="11">Stress response kinase A</fullName>
        <ecNumber evidence="11">2.7.11.1</ecNumber>
    </recommendedName>
    <alternativeName>
        <fullName evidence="11">Serine/threonine-protein kinase SrkA</fullName>
    </alternativeName>
</protein>
<dbReference type="GO" id="GO:0106310">
    <property type="term" value="F:protein serine kinase activity"/>
    <property type="evidence" value="ECO:0007669"/>
    <property type="project" value="RHEA"/>
</dbReference>
<dbReference type="PATRIC" id="fig|54398.3.peg.2218"/>
<dbReference type="EMBL" id="LDXT01000078">
    <property type="protein sequence ID" value="KRT55527.1"/>
    <property type="molecule type" value="Genomic_DNA"/>
</dbReference>
<proteinExistence type="inferred from homology"/>
<evidence type="ECO:0000313" key="13">
    <source>
        <dbReference type="EMBL" id="KRT55527.1"/>
    </source>
</evidence>
<evidence type="ECO:0000256" key="2">
    <source>
        <dbReference type="ARBA" id="ARBA00022527"/>
    </source>
</evidence>
<feature type="binding site" evidence="11">
    <location>
        <position position="222"/>
    </location>
    <ligand>
        <name>Mg(2+)</name>
        <dbReference type="ChEBI" id="CHEBI:18420"/>
    </ligand>
</feature>
<evidence type="ECO:0000256" key="6">
    <source>
        <dbReference type="ARBA" id="ARBA00022741"/>
    </source>
</evidence>
<evidence type="ECO:0000256" key="11">
    <source>
        <dbReference type="HAMAP-Rule" id="MF_01497"/>
    </source>
</evidence>
<dbReference type="GO" id="GO:0005737">
    <property type="term" value="C:cytoplasm"/>
    <property type="evidence" value="ECO:0007669"/>
    <property type="project" value="UniProtKB-SubCell"/>
</dbReference>
<reference evidence="13 14" key="1">
    <citation type="submission" date="2015-11" db="EMBL/GenBank/DDBJ databases">
        <title>The genome of Candidatus Endoriftia persephone in Ridgeia piscesae and population structure of the North Eastern Pacific vestimentiferan symbionts.</title>
        <authorList>
            <person name="Perez M."/>
            <person name="Juniper K.S."/>
        </authorList>
    </citation>
    <scope>NUCLEOTIDE SEQUENCE [LARGE SCALE GENOMIC DNA]</scope>
    <source>
        <strain evidence="13">Ind11</strain>
    </source>
</reference>
<keyword evidence="8 11" id="KW-0067">ATP-binding</keyword>
<feature type="site" description="ATP" evidence="11">
    <location>
        <position position="37"/>
    </location>
</feature>
<keyword evidence="3 11" id="KW-0597">Phosphoprotein</keyword>
<evidence type="ECO:0000256" key="9">
    <source>
        <dbReference type="ARBA" id="ARBA00022842"/>
    </source>
</evidence>
<evidence type="ECO:0000256" key="3">
    <source>
        <dbReference type="ARBA" id="ARBA00022553"/>
    </source>
</evidence>
<comment type="catalytic activity">
    <reaction evidence="11">
        <text>L-seryl-[protein] + ATP = O-phospho-L-seryl-[protein] + ADP + H(+)</text>
        <dbReference type="Rhea" id="RHEA:17989"/>
        <dbReference type="Rhea" id="RHEA-COMP:9863"/>
        <dbReference type="Rhea" id="RHEA-COMP:11604"/>
        <dbReference type="ChEBI" id="CHEBI:15378"/>
        <dbReference type="ChEBI" id="CHEBI:29999"/>
        <dbReference type="ChEBI" id="CHEBI:30616"/>
        <dbReference type="ChEBI" id="CHEBI:83421"/>
        <dbReference type="ChEBI" id="CHEBI:456216"/>
        <dbReference type="EC" id="2.7.11.1"/>
    </reaction>
</comment>
<dbReference type="AlphaFoldDB" id="A0A0T5YY51"/>
<keyword evidence="5 11" id="KW-0479">Metal-binding</keyword>
<feature type="binding site" evidence="11">
    <location>
        <position position="210"/>
    </location>
    <ligand>
        <name>Mg(2+)</name>
        <dbReference type="ChEBI" id="CHEBI:18420"/>
    </ligand>
</feature>
<dbReference type="Proteomes" id="UP000051634">
    <property type="component" value="Unassembled WGS sequence"/>
</dbReference>
<dbReference type="GO" id="GO:0005524">
    <property type="term" value="F:ATP binding"/>
    <property type="evidence" value="ECO:0007669"/>
    <property type="project" value="UniProtKB-UniRule"/>
</dbReference>
<dbReference type="GO" id="GO:0000287">
    <property type="term" value="F:magnesium ion binding"/>
    <property type="evidence" value="ECO:0007669"/>
    <property type="project" value="UniProtKB-UniRule"/>
</dbReference>
<gene>
    <name evidence="11" type="primary">srkA</name>
    <name evidence="13" type="ORF">Ga0074115_11966</name>
</gene>
<dbReference type="OrthoDB" id="5392197at2"/>
<name>A0A0T5YY51_9GAMM</name>
<feature type="domain" description="Aminoglycoside phosphotransferase" evidence="12">
    <location>
        <begin position="36"/>
        <end position="267"/>
    </location>
</feature>
<evidence type="ECO:0000256" key="10">
    <source>
        <dbReference type="ARBA" id="ARBA00023016"/>
    </source>
</evidence>
<comment type="subunit">
    <text evidence="11">Monomer.</text>
</comment>
<feature type="active site" evidence="11">
    <location>
        <position position="222"/>
    </location>
</feature>
<dbReference type="EC" id="2.7.11.1" evidence="11"/>
<comment type="subcellular location">
    <subcellularLocation>
        <location evidence="11">Cytoplasm</location>
    </subcellularLocation>
</comment>